<keyword evidence="1 2" id="KW-0732">Signal</keyword>
<evidence type="ECO:0000256" key="2">
    <source>
        <dbReference type="SAM" id="SignalP"/>
    </source>
</evidence>
<organism evidence="4 5">
    <name type="scientific">Undibacterium jejuense</name>
    <dbReference type="NCBI Taxonomy" id="1344949"/>
    <lineage>
        <taxon>Bacteria</taxon>
        <taxon>Pseudomonadati</taxon>
        <taxon>Pseudomonadota</taxon>
        <taxon>Betaproteobacteria</taxon>
        <taxon>Burkholderiales</taxon>
        <taxon>Oxalobacteraceae</taxon>
        <taxon>Undibacterium</taxon>
    </lineage>
</organism>
<dbReference type="InterPro" id="IPR001638">
    <property type="entry name" value="Solute-binding_3/MltF_N"/>
</dbReference>
<accession>A0A923HJN1</accession>
<evidence type="ECO:0000259" key="3">
    <source>
        <dbReference type="Pfam" id="PF00497"/>
    </source>
</evidence>
<dbReference type="AlphaFoldDB" id="A0A923HJN1"/>
<feature type="domain" description="Solute-binding protein family 3/N-terminal" evidence="3">
    <location>
        <begin position="35"/>
        <end position="242"/>
    </location>
</feature>
<sequence>MSISRFAFCICLVFSPLAMAGQILAVGTEFAHVFECNSDGGCNGLAVDILRALAKQNGDTISFQIYPWSRAQSMVENSQAQILIGPYKTAERETKFSFAQKPFYQDVMAFYVRQEAKSAAWDGNYASFGEGKVAVINGWVYGPKFEPMRTSMKPTLANSLENGLNMLVAKRIDYLATNLRNSDALVAKMGLARKVTILQPYIDKQEGYLAYCKTSCDLLRTRYDELFEQLRTSNALQEMAQRHEVRLP</sequence>
<feature type="signal peptide" evidence="2">
    <location>
        <begin position="1"/>
        <end position="20"/>
    </location>
</feature>
<evidence type="ECO:0000256" key="1">
    <source>
        <dbReference type="ARBA" id="ARBA00022729"/>
    </source>
</evidence>
<dbReference type="Proteomes" id="UP000634011">
    <property type="component" value="Unassembled WGS sequence"/>
</dbReference>
<gene>
    <name evidence="4" type="ORF">H8K32_15200</name>
</gene>
<dbReference type="PANTHER" id="PTHR35936">
    <property type="entry name" value="MEMBRANE-BOUND LYTIC MUREIN TRANSGLYCOSYLASE F"/>
    <property type="match status" value="1"/>
</dbReference>
<dbReference type="EMBL" id="JACOFV010000014">
    <property type="protein sequence ID" value="MBC3863450.1"/>
    <property type="molecule type" value="Genomic_DNA"/>
</dbReference>
<evidence type="ECO:0000313" key="5">
    <source>
        <dbReference type="Proteomes" id="UP000634011"/>
    </source>
</evidence>
<dbReference type="Gene3D" id="3.40.190.10">
    <property type="entry name" value="Periplasmic binding protein-like II"/>
    <property type="match status" value="2"/>
</dbReference>
<comment type="caution">
    <text evidence="4">The sequence shown here is derived from an EMBL/GenBank/DDBJ whole genome shotgun (WGS) entry which is preliminary data.</text>
</comment>
<protein>
    <submittedName>
        <fullName evidence="4">Transporter substrate-binding domain-containing protein</fullName>
    </submittedName>
</protein>
<proteinExistence type="predicted"/>
<evidence type="ECO:0000313" key="4">
    <source>
        <dbReference type="EMBL" id="MBC3863450.1"/>
    </source>
</evidence>
<reference evidence="4" key="1">
    <citation type="submission" date="2020-08" db="EMBL/GenBank/DDBJ databases">
        <title>Novel species isolated from subtropical streams in China.</title>
        <authorList>
            <person name="Lu H."/>
        </authorList>
    </citation>
    <scope>NUCLEOTIDE SEQUENCE</scope>
    <source>
        <strain evidence="4">KACC 12607</strain>
    </source>
</reference>
<dbReference type="PANTHER" id="PTHR35936:SF25">
    <property type="entry name" value="ABC TRANSPORTER SUBSTRATE-BINDING PROTEIN"/>
    <property type="match status" value="1"/>
</dbReference>
<dbReference type="SUPFAM" id="SSF53850">
    <property type="entry name" value="Periplasmic binding protein-like II"/>
    <property type="match status" value="1"/>
</dbReference>
<dbReference type="Pfam" id="PF00497">
    <property type="entry name" value="SBP_bac_3"/>
    <property type="match status" value="1"/>
</dbReference>
<name>A0A923HJN1_9BURK</name>
<feature type="chain" id="PRO_5036673698" evidence="2">
    <location>
        <begin position="21"/>
        <end position="248"/>
    </location>
</feature>
<dbReference type="RefSeq" id="WP_186913389.1">
    <property type="nucleotide sequence ID" value="NZ_JACOFV010000014.1"/>
</dbReference>
<keyword evidence="5" id="KW-1185">Reference proteome</keyword>